<feature type="compositionally biased region" description="Acidic residues" evidence="6">
    <location>
        <begin position="63"/>
        <end position="89"/>
    </location>
</feature>
<dbReference type="InterPro" id="IPR012677">
    <property type="entry name" value="Nucleotide-bd_a/b_plait_sf"/>
</dbReference>
<protein>
    <recommendedName>
        <fullName evidence="5">18S rRNA factor 2</fullName>
    </recommendedName>
</protein>
<keyword evidence="8" id="KW-1185">Reference proteome</keyword>
<dbReference type="AlphaFoldDB" id="A0A9P6UP09"/>
<dbReference type="CDD" id="cd12263">
    <property type="entry name" value="RRM_ABT1_like"/>
    <property type="match status" value="1"/>
</dbReference>
<evidence type="ECO:0000256" key="1">
    <source>
        <dbReference type="ARBA" id="ARBA00004604"/>
    </source>
</evidence>
<evidence type="ECO:0000313" key="8">
    <source>
        <dbReference type="Proteomes" id="UP000738325"/>
    </source>
</evidence>
<dbReference type="SUPFAM" id="SSF54928">
    <property type="entry name" value="RNA-binding domain, RBD"/>
    <property type="match status" value="1"/>
</dbReference>
<dbReference type="GO" id="GO:0000472">
    <property type="term" value="P:endonucleolytic cleavage to generate mature 5'-end of SSU-rRNA from (SSU-rRNA, 5.8S rRNA, LSU-rRNA)"/>
    <property type="evidence" value="ECO:0007669"/>
    <property type="project" value="TreeGrafter"/>
</dbReference>
<comment type="subcellular location">
    <subcellularLocation>
        <location evidence="1">Nucleus</location>
        <location evidence="1">Nucleolus</location>
    </subcellularLocation>
</comment>
<gene>
    <name evidence="7" type="primary">ABT1</name>
    <name evidence="7" type="ORF">BGZ99_007949</name>
</gene>
<feature type="compositionally biased region" description="Acidic residues" evidence="6">
    <location>
        <begin position="105"/>
        <end position="114"/>
    </location>
</feature>
<dbReference type="OrthoDB" id="287393at2759"/>
<dbReference type="GO" id="GO:0003723">
    <property type="term" value="F:RNA binding"/>
    <property type="evidence" value="ECO:0007669"/>
    <property type="project" value="UniProtKB-KW"/>
</dbReference>
<feature type="region of interest" description="Disordered" evidence="6">
    <location>
        <begin position="1"/>
        <end position="135"/>
    </location>
</feature>
<evidence type="ECO:0000256" key="6">
    <source>
        <dbReference type="SAM" id="MobiDB-lite"/>
    </source>
</evidence>
<dbReference type="GO" id="GO:0005730">
    <property type="term" value="C:nucleolus"/>
    <property type="evidence" value="ECO:0007669"/>
    <property type="project" value="UniProtKB-SubCell"/>
</dbReference>
<comment type="caution">
    <text evidence="7">The sequence shown here is derived from an EMBL/GenBank/DDBJ whole genome shotgun (WGS) entry which is preliminary data.</text>
</comment>
<dbReference type="GO" id="GO:0000480">
    <property type="term" value="P:endonucleolytic cleavage in 5'-ETS of tricistronic rRNA transcript (SSU-rRNA, 5.8S rRNA, LSU-rRNA)"/>
    <property type="evidence" value="ECO:0007669"/>
    <property type="project" value="TreeGrafter"/>
</dbReference>
<feature type="compositionally biased region" description="Basic residues" evidence="6">
    <location>
        <begin position="44"/>
        <end position="54"/>
    </location>
</feature>
<dbReference type="EMBL" id="JAAAIP010000597">
    <property type="protein sequence ID" value="KAG0314642.1"/>
    <property type="molecule type" value="Genomic_DNA"/>
</dbReference>
<dbReference type="InterPro" id="IPR039119">
    <property type="entry name" value="ABT1/Esf2"/>
</dbReference>
<sequence>MSSKVRTEDIFNIPEGDDHSNASDHDSDEERGHKSSAVSSSSKGSKKSTLKTKKNAVVFGLDQDAESDDDDDNYSSQEEQEEGEDEDEQSGEHGSAVTDARFQLDQEDDDEEDNQDSKTSQPTRVRGAKKANKVKPLTPEALEKFQAARDKTGIVYLSRVPPFMKPVKLRHLLGQFGELGRVYLAPEDAKVAARRKKYGGNKKQNFTEGWVEFKDKSVAKQVAKSLNTTIIGGNKNSYYHDDMWNIKYLPKFKWDHLTERIAYENSSRAQRLQAEINQAARENKYILNNIEKAKMIKGMEEKKAAKRKAAEGEGAREDNSVAEAKIRRTFKQRRLGGEGEAGTARPASAPVAGKIKSVLGNVFGRVYLEKQTKVNIAVFWQDIAHKKAVKTAADSDSLASLRVLTDFKTGALALKISVQDAEDLTSSFMQSFQ</sequence>
<evidence type="ECO:0000313" key="7">
    <source>
        <dbReference type="EMBL" id="KAG0314642.1"/>
    </source>
</evidence>
<accession>A0A9P6UP09</accession>
<comment type="similarity">
    <text evidence="2">Belongs to the ESF2/ABP1 family.</text>
</comment>
<dbReference type="GO" id="GO:0034462">
    <property type="term" value="P:small-subunit processome assembly"/>
    <property type="evidence" value="ECO:0007669"/>
    <property type="project" value="TreeGrafter"/>
</dbReference>
<evidence type="ECO:0000256" key="3">
    <source>
        <dbReference type="ARBA" id="ARBA00022884"/>
    </source>
</evidence>
<dbReference type="Gene3D" id="3.30.70.330">
    <property type="match status" value="1"/>
</dbReference>
<dbReference type="Proteomes" id="UP000738325">
    <property type="component" value="Unassembled WGS sequence"/>
</dbReference>
<proteinExistence type="inferred from homology"/>
<evidence type="ECO:0000256" key="5">
    <source>
        <dbReference type="ARBA" id="ARBA00032634"/>
    </source>
</evidence>
<dbReference type="PANTHER" id="PTHR12311:SF7">
    <property type="entry name" value="ACTIVATOR OF BASAL TRANSCRIPTION 1"/>
    <property type="match status" value="1"/>
</dbReference>
<keyword evidence="3" id="KW-0694">RNA-binding</keyword>
<feature type="compositionally biased region" description="Basic and acidic residues" evidence="6">
    <location>
        <begin position="16"/>
        <end position="33"/>
    </location>
</feature>
<evidence type="ECO:0000256" key="4">
    <source>
        <dbReference type="ARBA" id="ARBA00023242"/>
    </source>
</evidence>
<dbReference type="GO" id="GO:0000447">
    <property type="term" value="P:endonucleolytic cleavage in ITS1 to separate SSU-rRNA from 5.8S rRNA and LSU-rRNA from tricistronic rRNA transcript (SSU-rRNA, 5.8S rRNA, LSU-rRNA)"/>
    <property type="evidence" value="ECO:0007669"/>
    <property type="project" value="TreeGrafter"/>
</dbReference>
<evidence type="ECO:0000256" key="2">
    <source>
        <dbReference type="ARBA" id="ARBA00005819"/>
    </source>
</evidence>
<dbReference type="InterPro" id="IPR035979">
    <property type="entry name" value="RBD_domain_sf"/>
</dbReference>
<dbReference type="PANTHER" id="PTHR12311">
    <property type="entry name" value="ACTIVATOR OF BASAL TRANSCRIPTION 1"/>
    <property type="match status" value="1"/>
</dbReference>
<keyword evidence="4" id="KW-0539">Nucleus</keyword>
<organism evidence="7 8">
    <name type="scientific">Dissophora globulifera</name>
    <dbReference type="NCBI Taxonomy" id="979702"/>
    <lineage>
        <taxon>Eukaryota</taxon>
        <taxon>Fungi</taxon>
        <taxon>Fungi incertae sedis</taxon>
        <taxon>Mucoromycota</taxon>
        <taxon>Mortierellomycotina</taxon>
        <taxon>Mortierellomycetes</taxon>
        <taxon>Mortierellales</taxon>
        <taxon>Mortierellaceae</taxon>
        <taxon>Dissophora</taxon>
    </lineage>
</organism>
<name>A0A9P6UP09_9FUNG</name>
<reference evidence="7" key="1">
    <citation type="journal article" date="2020" name="Fungal Divers.">
        <title>Resolving the Mortierellaceae phylogeny through synthesis of multi-gene phylogenetics and phylogenomics.</title>
        <authorList>
            <person name="Vandepol N."/>
            <person name="Liber J."/>
            <person name="Desiro A."/>
            <person name="Na H."/>
            <person name="Kennedy M."/>
            <person name="Barry K."/>
            <person name="Grigoriev I.V."/>
            <person name="Miller A.N."/>
            <person name="O'Donnell K."/>
            <person name="Stajich J.E."/>
            <person name="Bonito G."/>
        </authorList>
    </citation>
    <scope>NUCLEOTIDE SEQUENCE</scope>
    <source>
        <strain evidence="7">REB-010B</strain>
    </source>
</reference>
<dbReference type="InterPro" id="IPR034353">
    <property type="entry name" value="ABT1/ESF2_RRM"/>
</dbReference>